<dbReference type="SUPFAM" id="SSF49464">
    <property type="entry name" value="Carboxypeptidase regulatory domain-like"/>
    <property type="match status" value="1"/>
</dbReference>
<dbReference type="Pfam" id="PF02369">
    <property type="entry name" value="Big_1"/>
    <property type="match status" value="1"/>
</dbReference>
<evidence type="ECO:0000256" key="2">
    <source>
        <dbReference type="SAM" id="MobiDB-lite"/>
    </source>
</evidence>
<feature type="region of interest" description="Disordered" evidence="2">
    <location>
        <begin position="1576"/>
        <end position="1604"/>
    </location>
</feature>
<evidence type="ECO:0000259" key="3">
    <source>
        <dbReference type="Pfam" id="PF02369"/>
    </source>
</evidence>
<reference evidence="4 5" key="1">
    <citation type="submission" date="2019-08" db="EMBL/GenBank/DDBJ databases">
        <title>Complete genome sequence of Candidatus Uab amorphum.</title>
        <authorList>
            <person name="Shiratori T."/>
            <person name="Suzuki S."/>
            <person name="Kakizawa Y."/>
            <person name="Ishida K."/>
        </authorList>
    </citation>
    <scope>NUCLEOTIDE SEQUENCE [LARGE SCALE GENOMIC DNA]</scope>
    <source>
        <strain evidence="4 5">SRT547</strain>
    </source>
</reference>
<dbReference type="InterPro" id="IPR008969">
    <property type="entry name" value="CarboxyPept-like_regulatory"/>
</dbReference>
<dbReference type="EMBL" id="AP019860">
    <property type="protein sequence ID" value="BBM87963.1"/>
    <property type="molecule type" value="Genomic_DNA"/>
</dbReference>
<comment type="similarity">
    <text evidence="1">Belongs to the intimin/invasin family.</text>
</comment>
<feature type="domain" description="Big-1" evidence="3">
    <location>
        <begin position="100"/>
        <end position="183"/>
    </location>
</feature>
<organism evidence="4 5">
    <name type="scientific">Uabimicrobium amorphum</name>
    <dbReference type="NCBI Taxonomy" id="2596890"/>
    <lineage>
        <taxon>Bacteria</taxon>
        <taxon>Pseudomonadati</taxon>
        <taxon>Planctomycetota</taxon>
        <taxon>Candidatus Uabimicrobiia</taxon>
        <taxon>Candidatus Uabimicrobiales</taxon>
        <taxon>Candidatus Uabimicrobiaceae</taxon>
        <taxon>Candidatus Uabimicrobium</taxon>
    </lineage>
</organism>
<dbReference type="SUPFAM" id="SSF49373">
    <property type="entry name" value="Invasin/intimin cell-adhesion fragments"/>
    <property type="match status" value="1"/>
</dbReference>
<dbReference type="KEGG" id="uam:UABAM_06379"/>
<name>A0A5S9F7A2_UABAM</name>
<accession>A0A5S9F7A2</accession>
<protein>
    <submittedName>
        <fullName evidence="4">S-layer-like protein</fullName>
    </submittedName>
</protein>
<gene>
    <name evidence="4" type="ORF">UABAM_06379</name>
</gene>
<dbReference type="InterPro" id="IPR008964">
    <property type="entry name" value="Invasin/intimin_cell_adhesion"/>
</dbReference>
<dbReference type="PANTHER" id="PTHR36194">
    <property type="entry name" value="S-LAYER-LIKE PROTEIN"/>
    <property type="match status" value="1"/>
</dbReference>
<dbReference type="RefSeq" id="WP_151972007.1">
    <property type="nucleotide sequence ID" value="NZ_AP019860.1"/>
</dbReference>
<dbReference type="Gene3D" id="2.60.40.10">
    <property type="entry name" value="Immunoglobulins"/>
    <property type="match status" value="1"/>
</dbReference>
<dbReference type="InterPro" id="IPR013783">
    <property type="entry name" value="Ig-like_fold"/>
</dbReference>
<dbReference type="Proteomes" id="UP000326354">
    <property type="component" value="Chromosome"/>
</dbReference>
<sequence>MQKNMFFFACPLCHAKLVNEIAEVGETRSCTNCNGQIEIPNPPERIPPFAQVTKVEQAIVAICPYCKNIERLTSKSFGTCISCSQCHIQIEIPRVQAAKLQLRLSQNAVVADGKSTVSITVRTVDRNNNPVPAQKVQIFIERQRGQNQKIATTTKDNGQVTIAYTANVYSGVTRIKAVLNEQANTKCELILKELNGIKDERIKIAKVDFSPRDENEDLQGKITLENRNEIDIDLLSVVLELSNDLQWKSDISKVKILAGDKYIVPFRIDCSQPEIPSIKAKVKTLVQLPNARKTFVKDIDCVVPTKGKINFAIQCAPTQMAGEKFALEIRAMRNEKLVTSFHKTLDVMFSFAAQQAKNGEQPQAPQQYQLSFHEGIATSEEVFCAFASQKEAKITLEYDQQEVTKNIEITPAQKPQFIFHLTSPQINGEFLKGKNTITVCDIYGNIIHDFNKPLTLTLENGNLNNNKDTKLQLQPENGTIDLTAAEVFCVVDDVSQPAAILCQCDGITIRDSWQLESLQCDVQLENIKLKNKRILEGNSGKITLEASISPAKFSIEKIHIIYEKTAEENVKVQGDFAYFNGKLEVSFPTKPRTISGDVSMQLVMDLINKTTGEIKVVSSQKIPGLFIEKKGRTFTTICNEDTCAGKPFGISIEAKYGNFIDKSYQGEKNLFLYYGARKETTDLPQKIALEFVDGKAYTGKIFEFQHRQQITIGVEDSEIGGAKGTFSCLIASGVLDHFAIHVEPQLSGKPFTGDNYIVAKDKFDNIIDSFGDHVGISTENAYFYNENFSSVIPGDYFANGKYRFSNFCMTKINIDEPSYISLRCNTVVTKFPVELQPQHGVLVCKNIAAQESLVECGDTIHFNLHLYNNGETSIQAKRILLAIGDNTLCIDEETEINAKEHFRKNYTFELRKDIISANINVYPSVETIDPVTNEEQSYSFGHRFCLQVEPKDRTLQFSMPDQVTAGKKFALQVQVCREGETDVTYNRKSTLQLQGHPTTAKTMIPDCLELNFYQGVAKTPEVFCLYKSQERYAIDVVLPGPGGAESMLTLPQCKANQTKTFHVTCVQKQVACRPFDGNFIVEAHDEYGNINEDFADKVTLETIGSGSLYFNNEPCVIHPQQFNAGKARIVTQNLRYDSTLQETENVQILLRSSQCTSRFPIEITPAPAILQVVNVAISNKKVQWNESNYVVSIHVENNGQTPATIRDTQIQFYINDRKVDEGYTITTKKKPQIMPGERGMLPVLVALNDQVPLGKHDISVRVEYHDEYYGVSDACTHRDDAWQVEPCGREIIFSTEEKPRMLEQFAANFTVMLNGEVDKTYNGKRVYLCSCKDKVDKKIPRKLKLTFYEGMAQSDAIFCFREKAQNVQLEFLEMEVGGASGKVQLSIYPERWPVVIKRFMTSVQRFCIEHRRRIVSVLVALLIILLGFWHWQRVKITQSLRIVSISGTVTVDGKEVRENDLVRQYQNIQLAPGAFCVLQTHNKATVKLYNSANVYINSVGRSLISSTYDNELNVKKGDVSYQKTTTVQQESFPRIAIPDADRMDVSSNKFRVGVKENEGSLVSVYQGSIGLTSGGETVSVGENQGSSVKKGQAPSTPRSLPKAPQWILPNKDNEVISTNAIPLEWRGYQGIDLYNLEVFTQKNPQIPLQSEDVGAETEKVEHKLRGVDNGVYYCQVTSIDHLGFASEPAMSKFFSHEVLAEKCEIVIQGFDVKSGRFININNFSIGEQQYTNNSEITMGIHKITIRQPGYHPFEIEANLNKGEDFKKLDARLIPKPRSLKWIMSPDVGERSQCKITSITQNKKPLQQLPESLLPEQYRFDIEIEGFEKFTKKIIITPGEDAQKIIMPIIAKKRTIKYEINTGLKQYKFNGIVIFNEQQNPQSILPGKYTLQIEQPGFVVVNKTIDVLPKNTSFTLREKITVKKRDVIFYVKKDSGNVPQAQIIVEQEENKRSLPAGTSHKLHPGEWKIRVVAPGCKEITQKVNIPPGEQSFEYKVTVVAQNVPLELNIENAVPVNNAKLTVIDANNRQIVFPYTRVSMLPPGEYTLKISAPGYQQFAQKVVLRTGERSVYNVNLQPVLVRVLPVIIDPQKQLQEPIKAIVHNGTYSEELLLPPGNYTIMVISERYGELPTEVNINVGQDIYQIYADLPYNERDFSFSVYDVLHLGNMTISSPKELRIDNQIYRLQVKEDGRDVDTNKIDINSLGSYVVVNAFAQTQKLTFHIGYYNLNVSLENYEEAMPLIFVSIDVNKFLQHLEKENDMAAKIARLQTTFQVSEIVNNLGKEQRQFLREFIIQLQEESQQDLRHFLRVLGE</sequence>
<proteinExistence type="inferred from homology"/>
<dbReference type="PANTHER" id="PTHR36194:SF1">
    <property type="entry name" value="S-LAYER-LIKE PROTEIN"/>
    <property type="match status" value="1"/>
</dbReference>
<evidence type="ECO:0000313" key="4">
    <source>
        <dbReference type="EMBL" id="BBM87963.1"/>
    </source>
</evidence>
<dbReference type="OrthoDB" id="9813091at2"/>
<evidence type="ECO:0000256" key="1">
    <source>
        <dbReference type="ARBA" id="ARBA00010116"/>
    </source>
</evidence>
<feature type="compositionally biased region" description="Polar residues" evidence="2">
    <location>
        <begin position="1576"/>
        <end position="1598"/>
    </location>
</feature>
<keyword evidence="5" id="KW-1185">Reference proteome</keyword>
<dbReference type="InterPro" id="IPR003344">
    <property type="entry name" value="Big_1_dom"/>
</dbReference>
<evidence type="ECO:0000313" key="5">
    <source>
        <dbReference type="Proteomes" id="UP000326354"/>
    </source>
</evidence>